<dbReference type="AlphaFoldDB" id="A0A7U7GEK4"/>
<dbReference type="Proteomes" id="UP000019184">
    <property type="component" value="Unassembled WGS sequence"/>
</dbReference>
<evidence type="ECO:0000256" key="1">
    <source>
        <dbReference type="SAM" id="MobiDB-lite"/>
    </source>
</evidence>
<dbReference type="AntiFam" id="ANF00011">
    <property type="entry name" value="tRNA translation"/>
</dbReference>
<keyword evidence="3" id="KW-1185">Reference proteome</keyword>
<proteinExistence type="predicted"/>
<protein>
    <submittedName>
        <fullName evidence="2">Uncharacterized protein</fullName>
    </submittedName>
</protein>
<feature type="region of interest" description="Disordered" evidence="1">
    <location>
        <begin position="1"/>
        <end position="22"/>
    </location>
</feature>
<accession>A0A7U7GEK4</accession>
<comment type="caution">
    <text evidence="2">The sequence shown here is derived from an EMBL/GenBank/DDBJ whole genome shotgun (WGS) entry which is preliminary data.</text>
</comment>
<organism evidence="2 3">
    <name type="scientific">Candidatus Contendobacter odensis Run_B_J11</name>
    <dbReference type="NCBI Taxonomy" id="1400861"/>
    <lineage>
        <taxon>Bacteria</taxon>
        <taxon>Pseudomonadati</taxon>
        <taxon>Pseudomonadota</taxon>
        <taxon>Gammaproteobacteria</taxon>
        <taxon>Candidatus Competibacteraceae</taxon>
        <taxon>Candidatus Contendibacter</taxon>
    </lineage>
</organism>
<dbReference type="EMBL" id="CBTK010000278">
    <property type="protein sequence ID" value="CDH46834.1"/>
    <property type="molecule type" value="Genomic_DNA"/>
</dbReference>
<gene>
    <name evidence="2" type="ORF">BN874_610045</name>
</gene>
<name>A0A7U7GEK4_9GAMM</name>
<feature type="compositionally biased region" description="Basic and acidic residues" evidence="1">
    <location>
        <begin position="9"/>
        <end position="22"/>
    </location>
</feature>
<sequence>MSMKSSRGYAEKNARFRESEINPTRRETGVMYVIENWSGREDLNLRPPAPHAGALPGCATPRVVAVWLPRRRVMLIQSAGLAKRFRRVATAVHPQSHPPAP</sequence>
<reference evidence="2 3" key="1">
    <citation type="journal article" date="2014" name="ISME J.">
        <title>Candidatus Competibacter-lineage genomes retrieved from metagenomes reveal functional metabolic diversity.</title>
        <authorList>
            <person name="McIlroy S.J."/>
            <person name="Albertsen M."/>
            <person name="Andresen E.K."/>
            <person name="Saunders A.M."/>
            <person name="Kristiansen R."/>
            <person name="Stokholm-Bjerregaard M."/>
            <person name="Nielsen K.L."/>
            <person name="Nielsen P.H."/>
        </authorList>
    </citation>
    <scope>NUCLEOTIDE SEQUENCE [LARGE SCALE GENOMIC DNA]</scope>
    <source>
        <strain evidence="2 3">Run_B_J11</strain>
    </source>
</reference>
<evidence type="ECO:0000313" key="3">
    <source>
        <dbReference type="Proteomes" id="UP000019184"/>
    </source>
</evidence>
<evidence type="ECO:0000313" key="2">
    <source>
        <dbReference type="EMBL" id="CDH46834.1"/>
    </source>
</evidence>